<sequence length="479" mass="52599">MLARTAARSSRLARPSPSRAPPRRTLTARRAVATAGVLAYTAYRLAPDHLALAAPLHADAPPPAGVYLDPTTKTPFPSRLTSPHGVPLRLVGTGVRTVSFLGIRVYAAAVYVSEREFDLATHGTIAGWEGYTPERLIPPFAIPPGDQPDRPKGEELVHNLLEKADMAVVIIPLRNTSLPHLRDGFSRALVARMKNPRVSQEFTDAMNESTGAAMIEFKSFFPGKTLSKGMPLELYYSAVDRSVTFQLRNEETRSPDVLGTLREPILARELMVSYFSNDAAPSSELVKSVAMGFDDIGTDGPRPKETQGIHLHHACLRIKDPKVSLPFFKDVLGMRTLFTYNAGCFSIYYMFHSDDDVDAEKVWADFPNQKGLLELIHRHGSEDESFTYASGNHPTDPAQQGFGHLGLVVDDVPRLVARAQAAGCKVVKAQGESSSETVGWPKGTPQPIEAYNQLYSNMAMIESPDGTWIELVPRVMDKH</sequence>
<evidence type="ECO:0000256" key="1">
    <source>
        <dbReference type="SAM" id="MobiDB-lite"/>
    </source>
</evidence>
<dbReference type="Pfam" id="PF16035">
    <property type="entry name" value="Chalcone_2"/>
    <property type="match status" value="1"/>
</dbReference>
<dbReference type="PROSITE" id="PS51819">
    <property type="entry name" value="VOC"/>
    <property type="match status" value="1"/>
</dbReference>
<evidence type="ECO:0000259" key="2">
    <source>
        <dbReference type="PROSITE" id="PS51819"/>
    </source>
</evidence>
<dbReference type="SUPFAM" id="SSF54626">
    <property type="entry name" value="Chalcone isomerase"/>
    <property type="match status" value="1"/>
</dbReference>
<evidence type="ECO:0000313" key="4">
    <source>
        <dbReference type="Proteomes" id="UP001342314"/>
    </source>
</evidence>
<dbReference type="InterPro" id="IPR016087">
    <property type="entry name" value="Chalcone_isomerase"/>
</dbReference>
<comment type="caution">
    <text evidence="3">The sequence shown here is derived from an EMBL/GenBank/DDBJ whole genome shotgun (WGS) entry which is preliminary data.</text>
</comment>
<dbReference type="EMBL" id="BQKY01000009">
    <property type="protein sequence ID" value="GJN91588.1"/>
    <property type="molecule type" value="Genomic_DNA"/>
</dbReference>
<dbReference type="Gene3D" id="3.10.180.10">
    <property type="entry name" value="2,3-Dihydroxybiphenyl 1,2-Dioxygenase, domain 1"/>
    <property type="match status" value="1"/>
</dbReference>
<keyword evidence="4" id="KW-1185">Reference proteome</keyword>
<dbReference type="SUPFAM" id="SSF54593">
    <property type="entry name" value="Glyoxalase/Bleomycin resistance protein/Dihydroxybiphenyl dioxygenase"/>
    <property type="match status" value="1"/>
</dbReference>
<feature type="region of interest" description="Disordered" evidence="1">
    <location>
        <begin position="1"/>
        <end position="27"/>
    </location>
</feature>
<dbReference type="InterPro" id="IPR036298">
    <property type="entry name" value="Chalcone_isomerase_sf"/>
</dbReference>
<proteinExistence type="predicted"/>
<protein>
    <recommendedName>
        <fullName evidence="2">VOC domain-containing protein</fullName>
    </recommendedName>
</protein>
<dbReference type="InterPro" id="IPR037523">
    <property type="entry name" value="VOC_core"/>
</dbReference>
<dbReference type="InterPro" id="IPR029068">
    <property type="entry name" value="Glyas_Bleomycin-R_OHBP_Dase"/>
</dbReference>
<dbReference type="InterPro" id="IPR016088">
    <property type="entry name" value="Chalcone_isomerase_3-sand"/>
</dbReference>
<dbReference type="Gene3D" id="3.50.70.10">
    <property type="match status" value="1"/>
</dbReference>
<dbReference type="Proteomes" id="UP001342314">
    <property type="component" value="Unassembled WGS sequence"/>
</dbReference>
<name>A0AAV5GN17_9BASI</name>
<gene>
    <name evidence="3" type="ORF">Rhopal_004611-T1</name>
</gene>
<dbReference type="Pfam" id="PF00903">
    <property type="entry name" value="Glyoxalase"/>
    <property type="match status" value="1"/>
</dbReference>
<accession>A0AAV5GN17</accession>
<dbReference type="InterPro" id="IPR004360">
    <property type="entry name" value="Glyas_Fos-R_dOase_dom"/>
</dbReference>
<reference evidence="3 4" key="1">
    <citation type="submission" date="2021-12" db="EMBL/GenBank/DDBJ databases">
        <title>High titer production of polyol ester of fatty acids by Rhodotorula paludigena BS15 towards product separation-free biomass refinery.</title>
        <authorList>
            <person name="Mano J."/>
            <person name="Ono H."/>
            <person name="Tanaka T."/>
            <person name="Naito K."/>
            <person name="Sushida H."/>
            <person name="Ike M."/>
            <person name="Tokuyasu K."/>
            <person name="Kitaoka M."/>
        </authorList>
    </citation>
    <scope>NUCLEOTIDE SEQUENCE [LARGE SCALE GENOMIC DNA]</scope>
    <source>
        <strain evidence="3 4">BS15</strain>
    </source>
</reference>
<dbReference type="GO" id="GO:0016872">
    <property type="term" value="F:intramolecular lyase activity"/>
    <property type="evidence" value="ECO:0007669"/>
    <property type="project" value="InterPro"/>
</dbReference>
<organism evidence="3 4">
    <name type="scientific">Rhodotorula paludigena</name>
    <dbReference type="NCBI Taxonomy" id="86838"/>
    <lineage>
        <taxon>Eukaryota</taxon>
        <taxon>Fungi</taxon>
        <taxon>Dikarya</taxon>
        <taxon>Basidiomycota</taxon>
        <taxon>Pucciniomycotina</taxon>
        <taxon>Microbotryomycetes</taxon>
        <taxon>Sporidiobolales</taxon>
        <taxon>Sporidiobolaceae</taxon>
        <taxon>Rhodotorula</taxon>
    </lineage>
</organism>
<dbReference type="AlphaFoldDB" id="A0AAV5GN17"/>
<feature type="domain" description="VOC" evidence="2">
    <location>
        <begin position="310"/>
        <end position="474"/>
    </location>
</feature>
<dbReference type="PANTHER" id="PTHR10374">
    <property type="entry name" value="LACTOYLGLUTATHIONE LYASE GLYOXALASE I"/>
    <property type="match status" value="1"/>
</dbReference>
<evidence type="ECO:0000313" key="3">
    <source>
        <dbReference type="EMBL" id="GJN91588.1"/>
    </source>
</evidence>
<dbReference type="PANTHER" id="PTHR10374:SF19">
    <property type="entry name" value="LYASE (GLO1), PUTATIVE (AFU_ORTHOLOGUE AFUA_2G13550)-RELATED"/>
    <property type="match status" value="1"/>
</dbReference>